<dbReference type="Gene3D" id="3.30.160.60">
    <property type="entry name" value="Classic Zinc Finger"/>
    <property type="match status" value="2"/>
</dbReference>
<keyword evidence="1" id="KW-0479">Metal-binding</keyword>
<dbReference type="PROSITE" id="PS00028">
    <property type="entry name" value="ZINC_FINGER_C2H2_1"/>
    <property type="match status" value="2"/>
</dbReference>
<evidence type="ECO:0000313" key="7">
    <source>
        <dbReference type="Proteomes" id="UP000320333"/>
    </source>
</evidence>
<dbReference type="OrthoDB" id="8117402at2759"/>
<keyword evidence="3" id="KW-0862">Zinc</keyword>
<dbReference type="InterPro" id="IPR013087">
    <property type="entry name" value="Znf_C2H2_type"/>
</dbReference>
<evidence type="ECO:0000256" key="2">
    <source>
        <dbReference type="ARBA" id="ARBA00022771"/>
    </source>
</evidence>
<comment type="caution">
    <text evidence="6">The sequence shown here is derived from an EMBL/GenBank/DDBJ whole genome shotgun (WGS) entry which is preliminary data.</text>
</comment>
<dbReference type="PROSITE" id="PS50157">
    <property type="entry name" value="ZINC_FINGER_C2H2_2"/>
    <property type="match status" value="3"/>
</dbReference>
<dbReference type="AlphaFoldDB" id="A0A507FJN1"/>
<dbReference type="Proteomes" id="UP000320333">
    <property type="component" value="Unassembled WGS sequence"/>
</dbReference>
<dbReference type="Pfam" id="PF00096">
    <property type="entry name" value="zf-C2H2"/>
    <property type="match status" value="2"/>
</dbReference>
<evidence type="ECO:0000256" key="1">
    <source>
        <dbReference type="ARBA" id="ARBA00022723"/>
    </source>
</evidence>
<dbReference type="EMBL" id="QEAP01000087">
    <property type="protein sequence ID" value="TPX75277.1"/>
    <property type="molecule type" value="Genomic_DNA"/>
</dbReference>
<dbReference type="PANTHER" id="PTHR23235">
    <property type="entry name" value="KRUEPPEL-LIKE TRANSCRIPTION FACTOR"/>
    <property type="match status" value="1"/>
</dbReference>
<dbReference type="SMART" id="SM00355">
    <property type="entry name" value="ZnF_C2H2"/>
    <property type="match status" value="3"/>
</dbReference>
<dbReference type="STRING" id="246404.A0A507FJN1"/>
<dbReference type="GO" id="GO:0008270">
    <property type="term" value="F:zinc ion binding"/>
    <property type="evidence" value="ECO:0007669"/>
    <property type="project" value="UniProtKB-KW"/>
</dbReference>
<name>A0A507FJN1_9FUNG</name>
<dbReference type="GO" id="GO:0000981">
    <property type="term" value="F:DNA-binding transcription factor activity, RNA polymerase II-specific"/>
    <property type="evidence" value="ECO:0007669"/>
    <property type="project" value="TreeGrafter"/>
</dbReference>
<keyword evidence="7" id="KW-1185">Reference proteome</keyword>
<evidence type="ECO:0000256" key="3">
    <source>
        <dbReference type="ARBA" id="ARBA00022833"/>
    </source>
</evidence>
<dbReference type="GO" id="GO:0000978">
    <property type="term" value="F:RNA polymerase II cis-regulatory region sequence-specific DNA binding"/>
    <property type="evidence" value="ECO:0007669"/>
    <property type="project" value="TreeGrafter"/>
</dbReference>
<protein>
    <recommendedName>
        <fullName evidence="5">C2H2-type domain-containing protein</fullName>
    </recommendedName>
</protein>
<evidence type="ECO:0000259" key="5">
    <source>
        <dbReference type="PROSITE" id="PS50157"/>
    </source>
</evidence>
<keyword evidence="2 4" id="KW-0863">Zinc-finger</keyword>
<dbReference type="SUPFAM" id="SSF57667">
    <property type="entry name" value="beta-beta-alpha zinc fingers"/>
    <property type="match status" value="2"/>
</dbReference>
<feature type="domain" description="C2H2-type" evidence="5">
    <location>
        <begin position="311"/>
        <end position="338"/>
    </location>
</feature>
<evidence type="ECO:0000313" key="6">
    <source>
        <dbReference type="EMBL" id="TPX75277.1"/>
    </source>
</evidence>
<feature type="domain" description="C2H2-type" evidence="5">
    <location>
        <begin position="347"/>
        <end position="374"/>
    </location>
</feature>
<dbReference type="PANTHER" id="PTHR23235:SF120">
    <property type="entry name" value="KRUPPEL-LIKE FACTOR 15"/>
    <property type="match status" value="1"/>
</dbReference>
<feature type="domain" description="C2H2-type" evidence="5">
    <location>
        <begin position="279"/>
        <end position="308"/>
    </location>
</feature>
<sequence length="376" mass="40951">MAPNTAADMGDDIANILESLANQADHHADQASYMRHQPHLSLSSPGDPCLTPCDDAEILDKSMSNNNINNSETASATCRFAIFGGKRRTATVFPDEQSKSGRLQQQQQPAAAAAKASSSICRFDFTALGLASNKSVSSMISGGVADKLTVAYPSTVSASVDQVLQQQPSSSSVSSSSLSIPATNNTPFTPLAPYSNAYAQLFDTGFLNQTPNEENASFHVVQHATAGLENPPTTFAATVQFPMQPMTGIPNNHNNNNNSNNNNNNGIHAAPNHHYADLFICRFPGCGKQFDRKFNFEKHCKTHDEHRPRNFVCHTCNKSFLRAYDLKRHTEAHQDVEAVGPEYQSRIVCEHCGKRYSRPDALVRHSRICKGAVRGS</sequence>
<evidence type="ECO:0000256" key="4">
    <source>
        <dbReference type="PROSITE-ProRule" id="PRU00042"/>
    </source>
</evidence>
<organism evidence="6 7">
    <name type="scientific">Chytriomyces confervae</name>
    <dbReference type="NCBI Taxonomy" id="246404"/>
    <lineage>
        <taxon>Eukaryota</taxon>
        <taxon>Fungi</taxon>
        <taxon>Fungi incertae sedis</taxon>
        <taxon>Chytridiomycota</taxon>
        <taxon>Chytridiomycota incertae sedis</taxon>
        <taxon>Chytridiomycetes</taxon>
        <taxon>Chytridiales</taxon>
        <taxon>Chytriomycetaceae</taxon>
        <taxon>Chytriomyces</taxon>
    </lineage>
</organism>
<gene>
    <name evidence="6" type="ORF">CcCBS67573_g03453</name>
</gene>
<accession>A0A507FJN1</accession>
<reference evidence="6 7" key="1">
    <citation type="journal article" date="2019" name="Sci. Rep.">
        <title>Comparative genomics of chytrid fungi reveal insights into the obligate biotrophic and pathogenic lifestyle of Synchytrium endobioticum.</title>
        <authorList>
            <person name="van de Vossenberg B.T.L.H."/>
            <person name="Warris S."/>
            <person name="Nguyen H.D.T."/>
            <person name="van Gent-Pelzer M.P.E."/>
            <person name="Joly D.L."/>
            <person name="van de Geest H.C."/>
            <person name="Bonants P.J.M."/>
            <person name="Smith D.S."/>
            <person name="Levesque C.A."/>
            <person name="van der Lee T.A.J."/>
        </authorList>
    </citation>
    <scope>NUCLEOTIDE SEQUENCE [LARGE SCALE GENOMIC DNA]</scope>
    <source>
        <strain evidence="6 7">CBS 675.73</strain>
    </source>
</reference>
<proteinExistence type="predicted"/>
<dbReference type="InterPro" id="IPR036236">
    <property type="entry name" value="Znf_C2H2_sf"/>
</dbReference>